<proteinExistence type="predicted"/>
<evidence type="ECO:0000313" key="1">
    <source>
        <dbReference type="EMBL" id="PIO55710.1"/>
    </source>
</evidence>
<dbReference type="OrthoDB" id="10639853at2759"/>
<accession>A0A2G9TEC3</accession>
<dbReference type="AlphaFoldDB" id="A0A2G9TEC3"/>
<dbReference type="Proteomes" id="UP000230423">
    <property type="component" value="Unassembled WGS sequence"/>
</dbReference>
<gene>
    <name evidence="1" type="ORF">TELCIR_22902</name>
</gene>
<evidence type="ECO:0000313" key="2">
    <source>
        <dbReference type="Proteomes" id="UP000230423"/>
    </source>
</evidence>
<protein>
    <submittedName>
        <fullName evidence="1">Uncharacterized protein</fullName>
    </submittedName>
</protein>
<name>A0A2G9TEC3_TELCI</name>
<organism evidence="1 2">
    <name type="scientific">Teladorsagia circumcincta</name>
    <name type="common">Brown stomach worm</name>
    <name type="synonym">Ostertagia circumcincta</name>
    <dbReference type="NCBI Taxonomy" id="45464"/>
    <lineage>
        <taxon>Eukaryota</taxon>
        <taxon>Metazoa</taxon>
        <taxon>Ecdysozoa</taxon>
        <taxon>Nematoda</taxon>
        <taxon>Chromadorea</taxon>
        <taxon>Rhabditida</taxon>
        <taxon>Rhabditina</taxon>
        <taxon>Rhabditomorpha</taxon>
        <taxon>Strongyloidea</taxon>
        <taxon>Trichostrongylidae</taxon>
        <taxon>Teladorsagia</taxon>
    </lineage>
</organism>
<reference evidence="1 2" key="1">
    <citation type="submission" date="2015-09" db="EMBL/GenBank/DDBJ databases">
        <title>Draft genome of the parasitic nematode Teladorsagia circumcincta isolate WARC Sus (inbred).</title>
        <authorList>
            <person name="Mitreva M."/>
        </authorList>
    </citation>
    <scope>NUCLEOTIDE SEQUENCE [LARGE SCALE GENOMIC DNA]</scope>
    <source>
        <strain evidence="1 2">S</strain>
    </source>
</reference>
<sequence length="142" mass="16445">MLITIHFFAYAPTEEAVHLTLKEDTTIHSVIVPRQGVPRVVVHGVHRTKAVVRDPHLVHQDDLMTEVHRRVIEDQIGPNVHIIMWFASALQFAIVRLHREVPVNRNLRQNKNHQSTSQLIQTMTAINLSIFKIRLEHKSLPR</sequence>
<dbReference type="EMBL" id="KZ384568">
    <property type="protein sequence ID" value="PIO55710.1"/>
    <property type="molecule type" value="Genomic_DNA"/>
</dbReference>
<keyword evidence="2" id="KW-1185">Reference proteome</keyword>